<proteinExistence type="predicted"/>
<dbReference type="Pfam" id="PF18052">
    <property type="entry name" value="Rx_N"/>
    <property type="match status" value="1"/>
</dbReference>
<dbReference type="Gene3D" id="1.20.5.4130">
    <property type="match status" value="1"/>
</dbReference>
<evidence type="ECO:0000256" key="2">
    <source>
        <dbReference type="ARBA" id="ARBA00022741"/>
    </source>
</evidence>
<dbReference type="Proteomes" id="UP000464620">
    <property type="component" value="Chromosome B09"/>
</dbReference>
<dbReference type="InterPro" id="IPR041118">
    <property type="entry name" value="Rx_N"/>
</dbReference>
<evidence type="ECO:0000259" key="4">
    <source>
        <dbReference type="Pfam" id="PF18052"/>
    </source>
</evidence>
<name>A0A6B9V5Q4_ARAHY</name>
<dbReference type="AlphaFoldDB" id="A0A6B9V5Q4"/>
<accession>A0A6B9V5Q4</accession>
<organism evidence="5 6">
    <name type="scientific">Arachis hypogaea</name>
    <name type="common">Peanut</name>
    <dbReference type="NCBI Taxonomy" id="3818"/>
    <lineage>
        <taxon>Eukaryota</taxon>
        <taxon>Viridiplantae</taxon>
        <taxon>Streptophyta</taxon>
        <taxon>Embryophyta</taxon>
        <taxon>Tracheophyta</taxon>
        <taxon>Spermatophyta</taxon>
        <taxon>Magnoliopsida</taxon>
        <taxon>eudicotyledons</taxon>
        <taxon>Gunneridae</taxon>
        <taxon>Pentapetalae</taxon>
        <taxon>rosids</taxon>
        <taxon>fabids</taxon>
        <taxon>Fabales</taxon>
        <taxon>Fabaceae</taxon>
        <taxon>Papilionoideae</taxon>
        <taxon>50 kb inversion clade</taxon>
        <taxon>dalbergioids sensu lato</taxon>
        <taxon>Dalbergieae</taxon>
        <taxon>Pterocarpus clade</taxon>
        <taxon>Arachis</taxon>
    </lineage>
</organism>
<feature type="domain" description="Disease resistance N-terminal" evidence="4">
    <location>
        <begin position="14"/>
        <end position="97"/>
    </location>
</feature>
<evidence type="ECO:0000313" key="5">
    <source>
        <dbReference type="EMBL" id="QHN76031.1"/>
    </source>
</evidence>
<dbReference type="GO" id="GO:0006952">
    <property type="term" value="P:defense response"/>
    <property type="evidence" value="ECO:0007669"/>
    <property type="project" value="UniProtKB-KW"/>
</dbReference>
<evidence type="ECO:0000256" key="3">
    <source>
        <dbReference type="ARBA" id="ARBA00022821"/>
    </source>
</evidence>
<dbReference type="EMBL" id="CP031001">
    <property type="protein sequence ID" value="QHN76031.1"/>
    <property type="molecule type" value="Genomic_DNA"/>
</dbReference>
<evidence type="ECO:0000256" key="1">
    <source>
        <dbReference type="ARBA" id="ARBA00022737"/>
    </source>
</evidence>
<protein>
    <submittedName>
        <fullName evidence="5">Disease resistance protein</fullName>
    </submittedName>
</protein>
<gene>
    <name evidence="5" type="ORF">DS421_19g640420</name>
</gene>
<dbReference type="GO" id="GO:0000166">
    <property type="term" value="F:nucleotide binding"/>
    <property type="evidence" value="ECO:0007669"/>
    <property type="project" value="UniProtKB-KW"/>
</dbReference>
<sequence length="125" mass="14027">MASKLEGGAYLSSFVDAISKKLSSILEDDSVLEGNDSVLELLERLDEILCDVDPVLDDAELKQFRNDRVKKWLVDLQDALYMADDFLDELSTKAATATPDPPRLYRPNAYSIIRDYCRFASSLSS</sequence>
<reference evidence="5 6" key="1">
    <citation type="submission" date="2020-01" db="EMBL/GenBank/DDBJ databases">
        <title>Genome sequence of Arachis hypogaea, cultivar Shitouqi.</title>
        <authorList>
            <person name="Zhuang W."/>
            <person name="Chen H."/>
            <person name="Varshney R."/>
            <person name="Wang D."/>
            <person name="Ming R."/>
        </authorList>
    </citation>
    <scope>NUCLEOTIDE SEQUENCE [LARGE SCALE GENOMIC DNA]</scope>
    <source>
        <tissue evidence="5">Young leaf</tissue>
    </source>
</reference>
<keyword evidence="1" id="KW-0677">Repeat</keyword>
<keyword evidence="2" id="KW-0547">Nucleotide-binding</keyword>
<evidence type="ECO:0000313" key="6">
    <source>
        <dbReference type="Proteomes" id="UP000464620"/>
    </source>
</evidence>
<keyword evidence="3" id="KW-0611">Plant defense</keyword>